<gene>
    <name evidence="1" type="ORF">BDCG_00758</name>
</gene>
<reference evidence="2" key="1">
    <citation type="journal article" date="2015" name="PLoS Genet.">
        <title>The dynamic genome and transcriptome of the human fungal pathogen Blastomyces and close relative Emmonsia.</title>
        <authorList>
            <person name="Munoz J.F."/>
            <person name="Gauthier G.M."/>
            <person name="Desjardins C.A."/>
            <person name="Gallo J.E."/>
            <person name="Holder J."/>
            <person name="Sullivan T.D."/>
            <person name="Marty A.J."/>
            <person name="Carmen J.C."/>
            <person name="Chen Z."/>
            <person name="Ding L."/>
            <person name="Gujja S."/>
            <person name="Magrini V."/>
            <person name="Misas E."/>
            <person name="Mitreva M."/>
            <person name="Priest M."/>
            <person name="Saif S."/>
            <person name="Whiston E.A."/>
            <person name="Young S."/>
            <person name="Zeng Q."/>
            <person name="Goldman W.E."/>
            <person name="Mardis E.R."/>
            <person name="Taylor J.W."/>
            <person name="McEwen J.G."/>
            <person name="Clay O.K."/>
            <person name="Klein B.S."/>
            <person name="Cuomo C.A."/>
        </authorList>
    </citation>
    <scope>NUCLEOTIDE SEQUENCE [LARGE SCALE GENOMIC DNA]</scope>
    <source>
        <strain evidence="2">ER-3 / ATCC MYA-2586</strain>
    </source>
</reference>
<name>A0ABP2EMK3_AJEDR</name>
<keyword evidence="2" id="KW-1185">Reference proteome</keyword>
<sequence>MSRKINRGFRFSYCSLASRKGINRACPDITHAGLSNIPPQLFSYRAASRRKEGPFDSKNASQKVLGSGASGISLDSAMSEGIMANLQFASVLIETAWGMDYLDKKGVGVSRLDE</sequence>
<dbReference type="GeneID" id="69023469"/>
<dbReference type="EMBL" id="EQ999973">
    <property type="protein sequence ID" value="EEQ83953.1"/>
    <property type="molecule type" value="Genomic_DNA"/>
</dbReference>
<accession>A0ABP2EMK3</accession>
<proteinExistence type="predicted"/>
<organism evidence="1 2">
    <name type="scientific">Ajellomyces dermatitidis (strain ER-3 / ATCC MYA-2586)</name>
    <name type="common">Blastomyces dermatitidis</name>
    <dbReference type="NCBI Taxonomy" id="559297"/>
    <lineage>
        <taxon>Eukaryota</taxon>
        <taxon>Fungi</taxon>
        <taxon>Dikarya</taxon>
        <taxon>Ascomycota</taxon>
        <taxon>Pezizomycotina</taxon>
        <taxon>Eurotiomycetes</taxon>
        <taxon>Eurotiomycetidae</taxon>
        <taxon>Onygenales</taxon>
        <taxon>Ajellomycetaceae</taxon>
        <taxon>Blastomyces</taxon>
    </lineage>
</organism>
<dbReference type="Proteomes" id="UP000002039">
    <property type="component" value="Unassembled WGS sequence"/>
</dbReference>
<evidence type="ECO:0000313" key="2">
    <source>
        <dbReference type="Proteomes" id="UP000002039"/>
    </source>
</evidence>
<protein>
    <submittedName>
        <fullName evidence="1">Uncharacterized protein</fullName>
    </submittedName>
</protein>
<evidence type="ECO:0000313" key="1">
    <source>
        <dbReference type="EMBL" id="EEQ83953.1"/>
    </source>
</evidence>
<dbReference type="RefSeq" id="XP_045272034.1">
    <property type="nucleotide sequence ID" value="XM_045416266.1"/>
</dbReference>